<keyword evidence="4" id="KW-1185">Reference proteome</keyword>
<proteinExistence type="predicted"/>
<feature type="transmembrane region" description="Helical" evidence="2">
    <location>
        <begin position="56"/>
        <end position="76"/>
    </location>
</feature>
<keyword evidence="2" id="KW-0472">Membrane</keyword>
<evidence type="ECO:0000313" key="3">
    <source>
        <dbReference type="EMBL" id="TEW73862.1"/>
    </source>
</evidence>
<dbReference type="Proteomes" id="UP000298517">
    <property type="component" value="Unassembled WGS sequence"/>
</dbReference>
<organism evidence="3 4">
    <name type="scientific">Gramella jeungdoensis</name>
    <dbReference type="NCBI Taxonomy" id="708091"/>
    <lineage>
        <taxon>Bacteria</taxon>
        <taxon>Pseudomonadati</taxon>
        <taxon>Bacteroidota</taxon>
        <taxon>Flavobacteriia</taxon>
        <taxon>Flavobacteriales</taxon>
        <taxon>Flavobacteriaceae</taxon>
        <taxon>Christiangramia</taxon>
    </lineage>
</organism>
<keyword evidence="2" id="KW-1133">Transmembrane helix</keyword>
<dbReference type="EMBL" id="SNQI01000003">
    <property type="protein sequence ID" value="TEW73862.1"/>
    <property type="molecule type" value="Genomic_DNA"/>
</dbReference>
<feature type="region of interest" description="Disordered" evidence="1">
    <location>
        <begin position="699"/>
        <end position="719"/>
    </location>
</feature>
<sequence>MSNFKNIQEKLQEFIKKYYINELIKGILLFFSLGLLYFIFTLLVEHFLWLKPILRTLLFWLFILVEVALVFNYIAIPIFKIYGIKKGISDVEASKIIGKHFPEIKDKLLNMMQLRSIQLHSELIQASIQQKSNEFKLIPFKKAVDFSSNKKYIKYALLPILILGLVYVTGNITIFNNSFSRVVHYKTAYQPPAPFDFKVINQSLNVVETTDFTLQVETIGSTIPEDATIYFNNQSYYLENIGLGKFQYNFFNVKKTINFYIEANGVISKEYSLIVIATPIITSLKMVLNYPSYTGRSNEVIENTGNVIVPQGTTISWLLETHQTDTVSFIYDKNLKTNFKQTTKDFFSFTKQLNNSTNYKIATSNKQLKNHEVLNFEIGVISDEFPKIVVKSDIDSISRGPVQFVGQLSDDYAVNKLQLVYYDKSNPTLLKTHSIEVAKSSFTDFYYVFPEGITIEKGLDYEMYFEVFDNDRVQGSKKTKSKIFSYYNKTEKELKEDLLKEQAENINEISRTLKKSKESNAEVEKLKNQLQKKAEVNWNDSKKLEEFIKRQEQYQEMFKKQTEQLEQNLNEQPEDASLNEKKEELKKRIEETKKLAEQEEMLKELEVLSKKIKKDDLIDKLEEISKKNKRNEQSLERILELTKRFYVEQKFNQIAEKLEILAEKEEDLSKKRDEENTFEKQKEINKEFDEVKKDFEQLNKDNNDLKRPMKLPDSSDEKKEIDLNLKDALEELSNVEKSPVINNSKSKAQKSQKAAAKKMKELSKSMEQTMEASESESIDENIEDLRKIVENLIEFSFQQEDLLNNFSNIDATHPEYSKNLKEQYVLKEYFEHIDDSIYMLSLRLVKMSTAIQKEVSDAQYNIDESLLNFSDNRFMEGVSNQQFVITSVNNLANQLSNLLESLMNASASMGSVKGSSQDFSLPDIIKKQGELSDKMKEGIKKGEKSGNNNEGDKNGDKFGKGEGKDGDETSEQMNQELFEIYKEQAKLKEMLKEMFGVDGKKSSEGSDDAINKMEALEKELLEKGFTNSLFDKMQELSYELLKLEKAKKEQGEDEKRTSDTNIQLFQERNIDKLKLKNQYFNYNEILNRQSLPLRKIYKFKVQEYFKTVEKNDSI</sequence>
<accession>A0A4Y8AT63</accession>
<dbReference type="OrthoDB" id="9812498at2"/>
<dbReference type="AlphaFoldDB" id="A0A4Y8AT63"/>
<reference evidence="3 4" key="1">
    <citation type="journal article" date="2011" name="J. Microbiol.">
        <title>Gramella jeungdoensis sp. nov., isolated from a solar saltern in Korea.</title>
        <authorList>
            <person name="Joung Y."/>
            <person name="Kim H."/>
            <person name="Jang T."/>
            <person name="Ahn T.S."/>
            <person name="Joh K."/>
        </authorList>
    </citation>
    <scope>NUCLEOTIDE SEQUENCE [LARGE SCALE GENOMIC DNA]</scope>
    <source>
        <strain evidence="3 4">KCTC 23123</strain>
    </source>
</reference>
<feature type="transmembrane region" description="Helical" evidence="2">
    <location>
        <begin position="155"/>
        <end position="175"/>
    </location>
</feature>
<feature type="region of interest" description="Disordered" evidence="1">
    <location>
        <begin position="738"/>
        <end position="758"/>
    </location>
</feature>
<feature type="region of interest" description="Disordered" evidence="1">
    <location>
        <begin position="936"/>
        <end position="969"/>
    </location>
</feature>
<gene>
    <name evidence="3" type="ORF">E2488_10310</name>
</gene>
<dbReference type="RefSeq" id="WP_134248261.1">
    <property type="nucleotide sequence ID" value="NZ_SNQI01000003.1"/>
</dbReference>
<evidence type="ECO:0000313" key="4">
    <source>
        <dbReference type="Proteomes" id="UP000298517"/>
    </source>
</evidence>
<keyword evidence="2" id="KW-0812">Transmembrane</keyword>
<feature type="transmembrane region" description="Helical" evidence="2">
    <location>
        <begin position="23"/>
        <end position="44"/>
    </location>
</feature>
<evidence type="ECO:0000256" key="1">
    <source>
        <dbReference type="SAM" id="MobiDB-lite"/>
    </source>
</evidence>
<protein>
    <recommendedName>
        <fullName evidence="5">DUF4175 family protein</fullName>
    </recommendedName>
</protein>
<feature type="compositionally biased region" description="Basic and acidic residues" evidence="1">
    <location>
        <begin position="936"/>
        <end position="967"/>
    </location>
</feature>
<evidence type="ECO:0000256" key="2">
    <source>
        <dbReference type="SAM" id="Phobius"/>
    </source>
</evidence>
<name>A0A4Y8AT63_9FLAO</name>
<comment type="caution">
    <text evidence="3">The sequence shown here is derived from an EMBL/GenBank/DDBJ whole genome shotgun (WGS) entry which is preliminary data.</text>
</comment>
<evidence type="ECO:0008006" key="5">
    <source>
        <dbReference type="Google" id="ProtNLM"/>
    </source>
</evidence>
<feature type="compositionally biased region" description="Low complexity" evidence="1">
    <location>
        <begin position="744"/>
        <end position="754"/>
    </location>
</feature>